<keyword evidence="8" id="KW-0472">Membrane</keyword>
<proteinExistence type="inferred from homology"/>
<evidence type="ECO:0000313" key="10">
    <source>
        <dbReference type="EMBL" id="GFO09452.1"/>
    </source>
</evidence>
<gene>
    <name evidence="10" type="ORF">PoB_003595700</name>
</gene>
<evidence type="ECO:0000256" key="7">
    <source>
        <dbReference type="ARBA" id="ARBA00022989"/>
    </source>
</evidence>
<reference evidence="10 11" key="1">
    <citation type="journal article" date="2021" name="Elife">
        <title>Chloroplast acquisition without the gene transfer in kleptoplastic sea slugs, Plakobranchus ocellatus.</title>
        <authorList>
            <person name="Maeda T."/>
            <person name="Takahashi S."/>
            <person name="Yoshida T."/>
            <person name="Shimamura S."/>
            <person name="Takaki Y."/>
            <person name="Nagai Y."/>
            <person name="Toyoda A."/>
            <person name="Suzuki Y."/>
            <person name="Arimoto A."/>
            <person name="Ishii H."/>
            <person name="Satoh N."/>
            <person name="Nishiyama T."/>
            <person name="Hasebe M."/>
            <person name="Maruyama T."/>
            <person name="Minagawa J."/>
            <person name="Obokata J."/>
            <person name="Shigenobu S."/>
        </authorList>
    </citation>
    <scope>NUCLEOTIDE SEQUENCE [LARGE SCALE GENOMIC DNA]</scope>
</reference>
<evidence type="ECO:0000256" key="4">
    <source>
        <dbReference type="ARBA" id="ARBA00022692"/>
    </source>
</evidence>
<keyword evidence="11" id="KW-1185">Reference proteome</keyword>
<evidence type="ECO:0000256" key="1">
    <source>
        <dbReference type="ARBA" id="ARBA00004115"/>
    </source>
</evidence>
<protein>
    <recommendedName>
        <fullName evidence="3">ER membrane protein complex subunit 10</fullName>
    </recommendedName>
</protein>
<feature type="signal peptide" evidence="9">
    <location>
        <begin position="1"/>
        <end position="26"/>
    </location>
</feature>
<dbReference type="AlphaFoldDB" id="A0AAV4AR78"/>
<feature type="chain" id="PRO_5043966052" description="ER membrane protein complex subunit 10" evidence="9">
    <location>
        <begin position="27"/>
        <end position="180"/>
    </location>
</feature>
<evidence type="ECO:0000256" key="6">
    <source>
        <dbReference type="ARBA" id="ARBA00022824"/>
    </source>
</evidence>
<comment type="similarity">
    <text evidence="2">Belongs to the EMC10 family.</text>
</comment>
<dbReference type="Proteomes" id="UP000735302">
    <property type="component" value="Unassembled WGS sequence"/>
</dbReference>
<evidence type="ECO:0000256" key="2">
    <source>
        <dbReference type="ARBA" id="ARBA00007695"/>
    </source>
</evidence>
<keyword evidence="4" id="KW-0812">Transmembrane</keyword>
<evidence type="ECO:0000256" key="9">
    <source>
        <dbReference type="SAM" id="SignalP"/>
    </source>
</evidence>
<keyword evidence="7" id="KW-1133">Transmembrane helix</keyword>
<evidence type="ECO:0000256" key="8">
    <source>
        <dbReference type="ARBA" id="ARBA00023136"/>
    </source>
</evidence>
<name>A0AAV4AR78_9GAST</name>
<sequence>MATSITLWSISCIICLSSLFTAGVTHDDEFEGSRTLGLEHSLSLGKVDYTKRGTLVIQSLKGNKAQFTSASAMLDSDIDALKCAIIESGLQDEITVNFDQSGEVLGVSIRALVPTCTGRDVPHANLTAWKTTVEVASTVSGPAPDTQTYIEKMKRDEMEKLKNQDGDNRSFLAKYVSALT</sequence>
<comment type="caution">
    <text evidence="10">The sequence shown here is derived from an EMBL/GenBank/DDBJ whole genome shotgun (WGS) entry which is preliminary data.</text>
</comment>
<evidence type="ECO:0000256" key="3">
    <source>
        <dbReference type="ARBA" id="ARBA00020105"/>
    </source>
</evidence>
<dbReference type="EMBL" id="BLXT01004093">
    <property type="protein sequence ID" value="GFO09452.1"/>
    <property type="molecule type" value="Genomic_DNA"/>
</dbReference>
<accession>A0AAV4AR78</accession>
<dbReference type="PANTHER" id="PTHR21397:SF4">
    <property type="entry name" value="ER MEMBRANE PROTEIN COMPLEX SUBUNIT 10"/>
    <property type="match status" value="1"/>
</dbReference>
<keyword evidence="5 9" id="KW-0732">Signal</keyword>
<dbReference type="CDD" id="cd22209">
    <property type="entry name" value="EMC10"/>
    <property type="match status" value="1"/>
</dbReference>
<evidence type="ECO:0000256" key="5">
    <source>
        <dbReference type="ARBA" id="ARBA00022729"/>
    </source>
</evidence>
<dbReference type="GO" id="GO:0072546">
    <property type="term" value="C:EMC complex"/>
    <property type="evidence" value="ECO:0007669"/>
    <property type="project" value="TreeGrafter"/>
</dbReference>
<evidence type="ECO:0000313" key="11">
    <source>
        <dbReference type="Proteomes" id="UP000735302"/>
    </source>
</evidence>
<comment type="subcellular location">
    <subcellularLocation>
        <location evidence="1">Endoplasmic reticulum membrane</location>
        <topology evidence="1">Single-pass type I membrane protein</topology>
    </subcellularLocation>
</comment>
<organism evidence="10 11">
    <name type="scientific">Plakobranchus ocellatus</name>
    <dbReference type="NCBI Taxonomy" id="259542"/>
    <lineage>
        <taxon>Eukaryota</taxon>
        <taxon>Metazoa</taxon>
        <taxon>Spiralia</taxon>
        <taxon>Lophotrochozoa</taxon>
        <taxon>Mollusca</taxon>
        <taxon>Gastropoda</taxon>
        <taxon>Heterobranchia</taxon>
        <taxon>Euthyneura</taxon>
        <taxon>Panpulmonata</taxon>
        <taxon>Sacoglossa</taxon>
        <taxon>Placobranchoidea</taxon>
        <taxon>Plakobranchidae</taxon>
        <taxon>Plakobranchus</taxon>
    </lineage>
</organism>
<dbReference type="Pfam" id="PF21203">
    <property type="entry name" value="ECM10"/>
    <property type="match status" value="1"/>
</dbReference>
<keyword evidence="6" id="KW-0256">Endoplasmic reticulum</keyword>
<dbReference type="PANTHER" id="PTHR21397">
    <property type="entry name" value="CHROMATIN COMPLEXES SUBUNIT BAP18-RELATED"/>
    <property type="match status" value="1"/>
</dbReference>